<accession>A0A1M6Y943</accession>
<organism evidence="13 14">
    <name type="scientific">Roseovarius pacificus</name>
    <dbReference type="NCBI Taxonomy" id="337701"/>
    <lineage>
        <taxon>Bacteria</taxon>
        <taxon>Pseudomonadati</taxon>
        <taxon>Pseudomonadota</taxon>
        <taxon>Alphaproteobacteria</taxon>
        <taxon>Rhodobacterales</taxon>
        <taxon>Roseobacteraceae</taxon>
        <taxon>Roseovarius</taxon>
    </lineage>
</organism>
<evidence type="ECO:0000313" key="14">
    <source>
        <dbReference type="Proteomes" id="UP000183974"/>
    </source>
</evidence>
<dbReference type="GO" id="GO:0006352">
    <property type="term" value="P:DNA-templated transcription initiation"/>
    <property type="evidence" value="ECO:0007669"/>
    <property type="project" value="InterPro"/>
</dbReference>
<evidence type="ECO:0000256" key="9">
    <source>
        <dbReference type="PIRNR" id="PIRNR000774"/>
    </source>
</evidence>
<evidence type="ECO:0000256" key="1">
    <source>
        <dbReference type="ARBA" id="ARBA00008798"/>
    </source>
</evidence>
<evidence type="ECO:0000256" key="10">
    <source>
        <dbReference type="SAM" id="MobiDB-lite"/>
    </source>
</evidence>
<sequence>MHLQATQELSQSQSLKITAQAIQSVKILQLGSQELNELLRDEAESNPLLDVQFPDAHSRSSDEKWRPVDTSARPSTSGDNISATDIPSIADTHAHHVSLREHLHQQAAITFHKKHDRTIAFEIIESIEPDGYFRRSAIEIADTLKTSEPRILQVLGKIQEFSPCGVGARDLAECLRLQLTERGELTPKISCFLENLPLLANYEVDKLARKCGCDRRGVIEIIEHLKRLNPAPGRQFDTSPTPLAMPDIIVRYDTADDFKVELNTDLLPKALIDRDYYALIRRHSQTRSDRKFIADCMKSATWLTKNLDRRAQTILQVASEIVVQQRDFFVHGADHLKPLSLRDIAEAVGLHQSTVSRAIANKYILSPRGLTSLKFFFSEAVPVSQTRTQVSGEAVRNKIKGLIEAEIAGAVLSDDGIVEELSRNGINIARRTVTKYRKMMRIPSSAVRKRIKRTQSVSIA</sequence>
<dbReference type="AlphaFoldDB" id="A0A1M6Y943"/>
<reference evidence="13 14" key="1">
    <citation type="submission" date="2016-11" db="EMBL/GenBank/DDBJ databases">
        <authorList>
            <person name="Jaros S."/>
            <person name="Januszkiewicz K."/>
            <person name="Wedrychowicz H."/>
        </authorList>
    </citation>
    <scope>NUCLEOTIDE SEQUENCE [LARGE SCALE GENOMIC DNA]</scope>
    <source>
        <strain evidence="13 14">DSM 29589</strain>
    </source>
</reference>
<dbReference type="InterPro" id="IPR007634">
    <property type="entry name" value="RNA_pol_sigma_54_DNA-bd"/>
</dbReference>
<dbReference type="EMBL" id="FRBR01000001">
    <property type="protein sequence ID" value="SHL14683.1"/>
    <property type="molecule type" value="Genomic_DNA"/>
</dbReference>
<dbReference type="InterPro" id="IPR007046">
    <property type="entry name" value="RNA_pol_sigma_54_core-bd"/>
</dbReference>
<dbReference type="Proteomes" id="UP000183974">
    <property type="component" value="Unassembled WGS sequence"/>
</dbReference>
<evidence type="ECO:0000256" key="2">
    <source>
        <dbReference type="ARBA" id="ARBA00022478"/>
    </source>
</evidence>
<dbReference type="PROSITE" id="PS50044">
    <property type="entry name" value="SIGMA54_3"/>
    <property type="match status" value="1"/>
</dbReference>
<dbReference type="PROSITE" id="PS00717">
    <property type="entry name" value="SIGMA54_1"/>
    <property type="match status" value="1"/>
</dbReference>
<dbReference type="OrthoDB" id="9814402at2"/>
<dbReference type="GO" id="GO:0001216">
    <property type="term" value="F:DNA-binding transcription activator activity"/>
    <property type="evidence" value="ECO:0007669"/>
    <property type="project" value="InterPro"/>
</dbReference>
<comment type="similarity">
    <text evidence="1 9">Belongs to the sigma-54 factor family.</text>
</comment>
<dbReference type="Gene3D" id="1.10.10.1330">
    <property type="entry name" value="RNA polymerase sigma-54 factor, core-binding domain"/>
    <property type="match status" value="1"/>
</dbReference>
<protein>
    <recommendedName>
        <fullName evidence="9">RNA polymerase sigma-54 factor</fullName>
    </recommendedName>
</protein>
<evidence type="ECO:0000256" key="4">
    <source>
        <dbReference type="ARBA" id="ARBA00022695"/>
    </source>
</evidence>
<dbReference type="PROSITE" id="PS00718">
    <property type="entry name" value="SIGMA54_2"/>
    <property type="match status" value="1"/>
</dbReference>
<proteinExistence type="inferred from homology"/>
<feature type="compositionally biased region" description="Polar residues" evidence="10">
    <location>
        <begin position="72"/>
        <end position="85"/>
    </location>
</feature>
<feature type="domain" description="RNA polymerase sigma factor 54 DNA-binding" evidence="11">
    <location>
        <begin position="291"/>
        <end position="450"/>
    </location>
</feature>
<gene>
    <name evidence="13" type="ORF">SAMN05444398_101753</name>
</gene>
<evidence type="ECO:0000256" key="6">
    <source>
        <dbReference type="ARBA" id="ARBA00023082"/>
    </source>
</evidence>
<feature type="compositionally biased region" description="Basic and acidic residues" evidence="10">
    <location>
        <begin position="56"/>
        <end position="67"/>
    </location>
</feature>
<evidence type="ECO:0000256" key="5">
    <source>
        <dbReference type="ARBA" id="ARBA00023015"/>
    </source>
</evidence>
<evidence type="ECO:0000256" key="3">
    <source>
        <dbReference type="ARBA" id="ARBA00022679"/>
    </source>
</evidence>
<dbReference type="GO" id="GO:0000428">
    <property type="term" value="C:DNA-directed RNA polymerase complex"/>
    <property type="evidence" value="ECO:0007669"/>
    <property type="project" value="UniProtKB-KW"/>
</dbReference>
<dbReference type="GO" id="GO:0016779">
    <property type="term" value="F:nucleotidyltransferase activity"/>
    <property type="evidence" value="ECO:0007669"/>
    <property type="project" value="UniProtKB-KW"/>
</dbReference>
<keyword evidence="8 9" id="KW-0804">Transcription</keyword>
<dbReference type="PRINTS" id="PR00045">
    <property type="entry name" value="SIGMA54FCT"/>
</dbReference>
<evidence type="ECO:0000256" key="8">
    <source>
        <dbReference type="ARBA" id="ARBA00023163"/>
    </source>
</evidence>
<dbReference type="InterPro" id="IPR000394">
    <property type="entry name" value="RNA_pol_sigma_54"/>
</dbReference>
<dbReference type="STRING" id="337701.SAMN05444398_101753"/>
<dbReference type="Pfam" id="PF04552">
    <property type="entry name" value="Sigma54_DBD"/>
    <property type="match status" value="1"/>
</dbReference>
<dbReference type="PANTHER" id="PTHR32248:SF4">
    <property type="entry name" value="RNA POLYMERASE SIGMA-54 FACTOR"/>
    <property type="match status" value="1"/>
</dbReference>
<dbReference type="Gene3D" id="1.10.10.60">
    <property type="entry name" value="Homeodomain-like"/>
    <property type="match status" value="1"/>
</dbReference>
<evidence type="ECO:0000313" key="13">
    <source>
        <dbReference type="EMBL" id="SHL14683.1"/>
    </source>
</evidence>
<dbReference type="PANTHER" id="PTHR32248">
    <property type="entry name" value="RNA POLYMERASE SIGMA-54 FACTOR"/>
    <property type="match status" value="1"/>
</dbReference>
<feature type="domain" description="RNA polymerase sigma factor 54 core-binding" evidence="12">
    <location>
        <begin position="90"/>
        <end position="276"/>
    </location>
</feature>
<keyword evidence="2 9" id="KW-0240">DNA-directed RNA polymerase</keyword>
<dbReference type="InterPro" id="IPR038709">
    <property type="entry name" value="RpoN_core-bd_sf"/>
</dbReference>
<name>A0A1M6Y943_9RHOB</name>
<dbReference type="PIRSF" id="PIRSF000774">
    <property type="entry name" value="RpoN"/>
    <property type="match status" value="1"/>
</dbReference>
<dbReference type="Pfam" id="PF04963">
    <property type="entry name" value="Sigma54_CBD"/>
    <property type="match status" value="1"/>
</dbReference>
<dbReference type="RefSeq" id="WP_073032843.1">
    <property type="nucleotide sequence ID" value="NZ_BMLR01000001.1"/>
</dbReference>
<dbReference type="GO" id="GO:0016987">
    <property type="term" value="F:sigma factor activity"/>
    <property type="evidence" value="ECO:0007669"/>
    <property type="project" value="UniProtKB-KW"/>
</dbReference>
<keyword evidence="5 9" id="KW-0805">Transcription regulation</keyword>
<evidence type="ECO:0000259" key="12">
    <source>
        <dbReference type="Pfam" id="PF04963"/>
    </source>
</evidence>
<keyword evidence="4 9" id="KW-0548">Nucleotidyltransferase</keyword>
<keyword evidence="7 9" id="KW-0238">DNA-binding</keyword>
<keyword evidence="14" id="KW-1185">Reference proteome</keyword>
<dbReference type="Pfam" id="PF00309">
    <property type="entry name" value="Sigma54_AID"/>
    <property type="match status" value="1"/>
</dbReference>
<dbReference type="GO" id="GO:0003677">
    <property type="term" value="F:DNA binding"/>
    <property type="evidence" value="ECO:0007669"/>
    <property type="project" value="UniProtKB-KW"/>
</dbReference>
<evidence type="ECO:0000259" key="11">
    <source>
        <dbReference type="Pfam" id="PF04552"/>
    </source>
</evidence>
<evidence type="ECO:0000256" key="7">
    <source>
        <dbReference type="ARBA" id="ARBA00023125"/>
    </source>
</evidence>
<feature type="region of interest" description="Disordered" evidence="10">
    <location>
        <begin position="49"/>
        <end position="85"/>
    </location>
</feature>
<dbReference type="NCBIfam" id="TIGR02395">
    <property type="entry name" value="rpoN_sigma"/>
    <property type="match status" value="1"/>
</dbReference>
<comment type="function">
    <text evidence="9">Sigma factors are initiation factors that promote the attachment of RNA polymerase to specific initiation sites and are then released.</text>
</comment>
<keyword evidence="3 9" id="KW-0808">Transferase</keyword>
<keyword evidence="6 9" id="KW-0731">Sigma factor</keyword>